<gene>
    <name evidence="2" type="ORF">Taro_053147</name>
</gene>
<dbReference type="Proteomes" id="UP000652761">
    <property type="component" value="Unassembled WGS sequence"/>
</dbReference>
<dbReference type="OrthoDB" id="185373at2759"/>
<proteinExistence type="predicted"/>
<dbReference type="Pfam" id="PF14432">
    <property type="entry name" value="DYW_deaminase"/>
    <property type="match status" value="1"/>
</dbReference>
<evidence type="ECO:0000259" key="1">
    <source>
        <dbReference type="Pfam" id="PF14432"/>
    </source>
</evidence>
<protein>
    <recommendedName>
        <fullName evidence="1">DYW domain-containing protein</fullName>
    </recommendedName>
</protein>
<evidence type="ECO:0000313" key="3">
    <source>
        <dbReference type="Proteomes" id="UP000652761"/>
    </source>
</evidence>
<dbReference type="EMBL" id="NMUH01009514">
    <property type="protein sequence ID" value="MQM20132.1"/>
    <property type="molecule type" value="Genomic_DNA"/>
</dbReference>
<dbReference type="GO" id="GO:0008270">
    <property type="term" value="F:zinc ion binding"/>
    <property type="evidence" value="ECO:0007669"/>
    <property type="project" value="InterPro"/>
</dbReference>
<feature type="domain" description="DYW" evidence="1">
    <location>
        <begin position="12"/>
        <end position="81"/>
    </location>
</feature>
<accession>A0A843XLQ6</accession>
<dbReference type="InterPro" id="IPR032867">
    <property type="entry name" value="DYW_dom"/>
</dbReference>
<reference evidence="2" key="1">
    <citation type="submission" date="2017-07" db="EMBL/GenBank/DDBJ databases">
        <title>Taro Niue Genome Assembly and Annotation.</title>
        <authorList>
            <person name="Atibalentja N."/>
            <person name="Keating K."/>
            <person name="Fields C.J."/>
        </authorList>
    </citation>
    <scope>NUCLEOTIDE SEQUENCE</scope>
    <source>
        <strain evidence="2">Niue_2</strain>
        <tissue evidence="2">Leaf</tissue>
    </source>
</reference>
<name>A0A843XLQ6_COLES</name>
<keyword evidence="3" id="KW-1185">Reference proteome</keyword>
<comment type="caution">
    <text evidence="2">The sequence shown here is derived from an EMBL/GenBank/DDBJ whole genome shotgun (WGS) entry which is preliminary data.</text>
</comment>
<evidence type="ECO:0000313" key="2">
    <source>
        <dbReference type="EMBL" id="MQM20132.1"/>
    </source>
</evidence>
<sequence>MLDEMRRLQERGYQPSTEDVLFDVEEEDKEENLSCHSERLAIAFALVAFRPGTPICIIKSLRVCGDCHLITKLISEIQQRYNCQRSQQLPSFQITTECLEKLYAIYLAFLFYKLDGIFIKS</sequence>
<organism evidence="2 3">
    <name type="scientific">Colocasia esculenta</name>
    <name type="common">Wild taro</name>
    <name type="synonym">Arum esculentum</name>
    <dbReference type="NCBI Taxonomy" id="4460"/>
    <lineage>
        <taxon>Eukaryota</taxon>
        <taxon>Viridiplantae</taxon>
        <taxon>Streptophyta</taxon>
        <taxon>Embryophyta</taxon>
        <taxon>Tracheophyta</taxon>
        <taxon>Spermatophyta</taxon>
        <taxon>Magnoliopsida</taxon>
        <taxon>Liliopsida</taxon>
        <taxon>Araceae</taxon>
        <taxon>Aroideae</taxon>
        <taxon>Colocasieae</taxon>
        <taxon>Colocasia</taxon>
    </lineage>
</organism>
<dbReference type="AlphaFoldDB" id="A0A843XLQ6"/>